<feature type="chain" id="PRO_5041439760" evidence="1">
    <location>
        <begin position="16"/>
        <end position="280"/>
    </location>
</feature>
<sequence length="280" mass="31195">MFRFLVVALSPFASAVRGTMMDADIQTEDLYTAHAFQMVRRYTKLQMTEEEVQRVLDQHGDLKEAVGAHLNFTETRLPASLVQGDLKSALLERARAALGDKGKALDGTVHGKTPCRCFIEKIKILGQKVQLADLDRERVGYSCASSCMNRCSGDSKYKMDPHEARVLGADGVHQAMKVGQCEDGECKCLDATQSVQQVRWANERLRTRLDVVVLPAPHYAANEPPNQYNSPEECLNSCGRYSCRDQQMGAYEIDWEGMCIDEWGHAGGAGEWGHASEWGY</sequence>
<protein>
    <submittedName>
        <fullName evidence="2">Uncharacterized protein</fullName>
    </submittedName>
</protein>
<reference evidence="2" key="1">
    <citation type="submission" date="2023-08" db="EMBL/GenBank/DDBJ databases">
        <authorList>
            <person name="Chen Y."/>
            <person name="Shah S."/>
            <person name="Dougan E. K."/>
            <person name="Thang M."/>
            <person name="Chan C."/>
        </authorList>
    </citation>
    <scope>NUCLEOTIDE SEQUENCE</scope>
</reference>
<evidence type="ECO:0000313" key="2">
    <source>
        <dbReference type="EMBL" id="CAJ1401597.1"/>
    </source>
</evidence>
<accession>A0AA36J8J0</accession>
<dbReference type="Proteomes" id="UP001178507">
    <property type="component" value="Unassembled WGS sequence"/>
</dbReference>
<dbReference type="AlphaFoldDB" id="A0AA36J8J0"/>
<dbReference type="EMBL" id="CAUJNA010003421">
    <property type="protein sequence ID" value="CAJ1401597.1"/>
    <property type="molecule type" value="Genomic_DNA"/>
</dbReference>
<proteinExistence type="predicted"/>
<comment type="caution">
    <text evidence="2">The sequence shown here is derived from an EMBL/GenBank/DDBJ whole genome shotgun (WGS) entry which is preliminary data.</text>
</comment>
<keyword evidence="3" id="KW-1185">Reference proteome</keyword>
<keyword evidence="1" id="KW-0732">Signal</keyword>
<gene>
    <name evidence="2" type="ORF">EVOR1521_LOCUS24712</name>
</gene>
<evidence type="ECO:0000313" key="3">
    <source>
        <dbReference type="Proteomes" id="UP001178507"/>
    </source>
</evidence>
<feature type="signal peptide" evidence="1">
    <location>
        <begin position="1"/>
        <end position="15"/>
    </location>
</feature>
<name>A0AA36J8J0_9DINO</name>
<evidence type="ECO:0000256" key="1">
    <source>
        <dbReference type="SAM" id="SignalP"/>
    </source>
</evidence>
<organism evidence="2 3">
    <name type="scientific">Effrenium voratum</name>
    <dbReference type="NCBI Taxonomy" id="2562239"/>
    <lineage>
        <taxon>Eukaryota</taxon>
        <taxon>Sar</taxon>
        <taxon>Alveolata</taxon>
        <taxon>Dinophyceae</taxon>
        <taxon>Suessiales</taxon>
        <taxon>Symbiodiniaceae</taxon>
        <taxon>Effrenium</taxon>
    </lineage>
</organism>